<dbReference type="Proteomes" id="UP001151760">
    <property type="component" value="Unassembled WGS sequence"/>
</dbReference>
<comment type="caution">
    <text evidence="1">The sequence shown here is derived from an EMBL/GenBank/DDBJ whole genome shotgun (WGS) entry which is preliminary data.</text>
</comment>
<organism evidence="1 2">
    <name type="scientific">Tanacetum coccineum</name>
    <dbReference type="NCBI Taxonomy" id="301880"/>
    <lineage>
        <taxon>Eukaryota</taxon>
        <taxon>Viridiplantae</taxon>
        <taxon>Streptophyta</taxon>
        <taxon>Embryophyta</taxon>
        <taxon>Tracheophyta</taxon>
        <taxon>Spermatophyta</taxon>
        <taxon>Magnoliopsida</taxon>
        <taxon>eudicotyledons</taxon>
        <taxon>Gunneridae</taxon>
        <taxon>Pentapetalae</taxon>
        <taxon>asterids</taxon>
        <taxon>campanulids</taxon>
        <taxon>Asterales</taxon>
        <taxon>Asteraceae</taxon>
        <taxon>Asteroideae</taxon>
        <taxon>Anthemideae</taxon>
        <taxon>Anthemidinae</taxon>
        <taxon>Tanacetum</taxon>
    </lineage>
</organism>
<keyword evidence="1" id="KW-0548">Nucleotidyltransferase</keyword>
<dbReference type="EMBL" id="BQNB010016048">
    <property type="protein sequence ID" value="GJT47198.1"/>
    <property type="molecule type" value="Genomic_DNA"/>
</dbReference>
<accession>A0ABQ5E8N8</accession>
<keyword evidence="2" id="KW-1185">Reference proteome</keyword>
<evidence type="ECO:0000313" key="1">
    <source>
        <dbReference type="EMBL" id="GJT47198.1"/>
    </source>
</evidence>
<keyword evidence="1" id="KW-0808">Transferase</keyword>
<evidence type="ECO:0000313" key="2">
    <source>
        <dbReference type="Proteomes" id="UP001151760"/>
    </source>
</evidence>
<dbReference type="PANTHER" id="PTHR33223:SF11">
    <property type="entry name" value="ELEMENT PROTEIN, PUTATIVE-RELATED"/>
    <property type="match status" value="1"/>
</dbReference>
<name>A0ABQ5E8N8_9ASTR</name>
<dbReference type="GO" id="GO:0003964">
    <property type="term" value="F:RNA-directed DNA polymerase activity"/>
    <property type="evidence" value="ECO:0007669"/>
    <property type="project" value="UniProtKB-KW"/>
</dbReference>
<protein>
    <submittedName>
        <fullName evidence="1">Reverse transcriptase domain-containing protein</fullName>
    </submittedName>
</protein>
<keyword evidence="1" id="KW-0695">RNA-directed DNA polymerase</keyword>
<gene>
    <name evidence="1" type="ORF">Tco_0955913</name>
</gene>
<reference evidence="1" key="2">
    <citation type="submission" date="2022-01" db="EMBL/GenBank/DDBJ databases">
        <authorList>
            <person name="Yamashiro T."/>
            <person name="Shiraishi A."/>
            <person name="Satake H."/>
            <person name="Nakayama K."/>
        </authorList>
    </citation>
    <scope>NUCLEOTIDE SEQUENCE</scope>
</reference>
<proteinExistence type="predicted"/>
<reference evidence="1" key="1">
    <citation type="journal article" date="2022" name="Int. J. Mol. Sci.">
        <title>Draft Genome of Tanacetum Coccineum: Genomic Comparison of Closely Related Tanacetum-Family Plants.</title>
        <authorList>
            <person name="Yamashiro T."/>
            <person name="Shiraishi A."/>
            <person name="Nakayama K."/>
            <person name="Satake H."/>
        </authorList>
    </citation>
    <scope>NUCLEOTIDE SEQUENCE</scope>
</reference>
<sequence length="530" mass="61096">MCTQPNISAYPNPSTAGLFADPTGCVTPFVRWIEDYPLPDELKMPFHVGSYDGKGDPDNYLHLFEGAIRMQKLAMPVACHMFTYTLKDSTRLWLNSQKVGSILNYEDLKAKFWSHFSQQKNFAKTHLAVHNIKQREGESTRAFATRYTDDTLQILGLHEDQRIYGFVHRLRTRSLKLTELRMIEGKVSIGLRKIFPRTTTKDRKTETEKVAKTFEHPPRLPRNKWSHDKTKYCHFHEDHGHDTNQFRELRHQIEEAVKSGQLAHLVKGIKRGTTKASDTQLDPVIIKARISGRQVNRVYMDSGSSCEVIYEHCFLKLKPSIRSLRVDSKTPRVGFSFEHSWPLGEVPLEITIGENLFARTEILHFFIVRSNSLHNLLLRRTVMQRMGIVVSTIHRAIKFHNPRGISIVFSTCDSNKTGEEQDKLNEASQEATKSILSCVDTEERIIINGKYSEQTIVIGKQLPTSFKIKLLDLLRAYADVFVWTYTHMKGILRTVMVGGKPFSFEHRLTEFKTDQTKEEESNTRKKRSNS</sequence>
<dbReference type="PANTHER" id="PTHR33223">
    <property type="entry name" value="CCHC-TYPE DOMAIN-CONTAINING PROTEIN"/>
    <property type="match status" value="1"/>
</dbReference>